<evidence type="ECO:0000313" key="2">
    <source>
        <dbReference type="EMBL" id="EEN82166.1"/>
    </source>
</evidence>
<keyword evidence="1" id="KW-0812">Transmembrane</keyword>
<feature type="transmembrane region" description="Helical" evidence="1">
    <location>
        <begin position="228"/>
        <end position="249"/>
    </location>
</feature>
<feature type="transmembrane region" description="Helical" evidence="1">
    <location>
        <begin position="24"/>
        <end position="43"/>
    </location>
</feature>
<name>C3JCC9_POREA</name>
<dbReference type="Proteomes" id="UP000004295">
    <property type="component" value="Unassembled WGS sequence"/>
</dbReference>
<feature type="transmembrane region" description="Helical" evidence="1">
    <location>
        <begin position="189"/>
        <end position="208"/>
    </location>
</feature>
<accession>C3JCC9</accession>
<dbReference type="STRING" id="553175.POREN0001_2020"/>
<sequence length="254" mass="28993">MMNNSLGRILFLLKGDWTINRKQHGLVAVIFLIVIWFIELVPLAFSRSFTEWEKAISSMDPSFFHFTIARVLYLFVFLSWVSNTLYHSRIQHFYLVPLSPLEKYILILLQGVVMFLLAAVVAIVSLIPYLVVFSPDIPTALTHINPFLGEGINTPLDSWQHVLFISLVSVLIVGLFFFRILIRNQVIATLAASVGFILIFLTLLPLLVEISIENYITKDLYESVTPYILASVLFLLVDIAMCIGGYYIFKKKQI</sequence>
<feature type="transmembrane region" description="Helical" evidence="1">
    <location>
        <begin position="162"/>
        <end position="182"/>
    </location>
</feature>
<dbReference type="AlphaFoldDB" id="C3JCC9"/>
<evidence type="ECO:0000313" key="3">
    <source>
        <dbReference type="Proteomes" id="UP000004295"/>
    </source>
</evidence>
<feature type="transmembrane region" description="Helical" evidence="1">
    <location>
        <begin position="63"/>
        <end position="83"/>
    </location>
</feature>
<evidence type="ECO:0000256" key="1">
    <source>
        <dbReference type="SAM" id="Phobius"/>
    </source>
</evidence>
<gene>
    <name evidence="2" type="ORF">POREN0001_2020</name>
</gene>
<organism evidence="2 3">
    <name type="scientific">Porphyromonas endodontalis (strain ATCC 35406 / DSM 24491 / JCM 8526 / CCUG 16442 / BCRC 14492 / NCTC 13058 / HG 370)</name>
    <name type="common">Bacteroides endodontalis</name>
    <dbReference type="NCBI Taxonomy" id="553175"/>
    <lineage>
        <taxon>Bacteria</taxon>
        <taxon>Pseudomonadati</taxon>
        <taxon>Bacteroidota</taxon>
        <taxon>Bacteroidia</taxon>
        <taxon>Bacteroidales</taxon>
        <taxon>Porphyromonadaceae</taxon>
        <taxon>Porphyromonas</taxon>
    </lineage>
</organism>
<dbReference type="RefSeq" id="WP_004334691.1">
    <property type="nucleotide sequence ID" value="NZ_ACNN01000031.1"/>
</dbReference>
<keyword evidence="1" id="KW-0472">Membrane</keyword>
<comment type="caution">
    <text evidence="2">The sequence shown here is derived from an EMBL/GenBank/DDBJ whole genome shotgun (WGS) entry which is preliminary data.</text>
</comment>
<protein>
    <submittedName>
        <fullName evidence="2">Uncharacterized protein</fullName>
    </submittedName>
</protein>
<proteinExistence type="predicted"/>
<dbReference type="EMBL" id="ACNN01000031">
    <property type="protein sequence ID" value="EEN82166.1"/>
    <property type="molecule type" value="Genomic_DNA"/>
</dbReference>
<keyword evidence="1" id="KW-1133">Transmembrane helix</keyword>
<feature type="transmembrane region" description="Helical" evidence="1">
    <location>
        <begin position="104"/>
        <end position="131"/>
    </location>
</feature>
<reference evidence="2 3" key="1">
    <citation type="submission" date="2009-04" db="EMBL/GenBank/DDBJ databases">
        <authorList>
            <person name="Sebastian Y."/>
            <person name="Madupu R."/>
            <person name="Durkin A.S."/>
            <person name="Torralba M."/>
            <person name="Methe B."/>
            <person name="Sutton G.G."/>
            <person name="Strausberg R.L."/>
            <person name="Nelson K.E."/>
        </authorList>
    </citation>
    <scope>NUCLEOTIDE SEQUENCE [LARGE SCALE GENOMIC DNA]</scope>
    <source>
        <strain evidence="3">ATCC 35406 / BCRC 14492 / JCM 8526 / NCTC 13058 / HG 370</strain>
    </source>
</reference>
<dbReference type="GeneID" id="93366184"/>
<keyword evidence="3" id="KW-1185">Reference proteome</keyword>